<name>X0RWZ2_9ZZZZ</name>
<dbReference type="EMBL" id="BARS01007683">
    <property type="protein sequence ID" value="GAF68267.1"/>
    <property type="molecule type" value="Genomic_DNA"/>
</dbReference>
<comment type="caution">
    <text evidence="1">The sequence shown here is derived from an EMBL/GenBank/DDBJ whole genome shotgun (WGS) entry which is preliminary data.</text>
</comment>
<organism evidence="1">
    <name type="scientific">marine sediment metagenome</name>
    <dbReference type="NCBI Taxonomy" id="412755"/>
    <lineage>
        <taxon>unclassified sequences</taxon>
        <taxon>metagenomes</taxon>
        <taxon>ecological metagenomes</taxon>
    </lineage>
</organism>
<protein>
    <submittedName>
        <fullName evidence="1">Uncharacterized protein</fullName>
    </submittedName>
</protein>
<reference evidence="1" key="1">
    <citation type="journal article" date="2014" name="Front. Microbiol.">
        <title>High frequency of phylogenetically diverse reductive dehalogenase-homologous genes in deep subseafloor sedimentary metagenomes.</title>
        <authorList>
            <person name="Kawai M."/>
            <person name="Futagami T."/>
            <person name="Toyoda A."/>
            <person name="Takaki Y."/>
            <person name="Nishi S."/>
            <person name="Hori S."/>
            <person name="Arai W."/>
            <person name="Tsubouchi T."/>
            <person name="Morono Y."/>
            <person name="Uchiyama I."/>
            <person name="Ito T."/>
            <person name="Fujiyama A."/>
            <person name="Inagaki F."/>
            <person name="Takami H."/>
        </authorList>
    </citation>
    <scope>NUCLEOTIDE SEQUENCE</scope>
    <source>
        <strain evidence="1">Expedition CK06-06</strain>
    </source>
</reference>
<dbReference type="AlphaFoldDB" id="X0RWZ2"/>
<proteinExistence type="predicted"/>
<gene>
    <name evidence="1" type="ORF">S01H1_14747</name>
</gene>
<evidence type="ECO:0000313" key="1">
    <source>
        <dbReference type="EMBL" id="GAF68267.1"/>
    </source>
</evidence>
<accession>X0RWZ2</accession>
<sequence length="66" mass="7363">MGGFGNVLKVRGKPLANLKHGFHNIGTDFEIERFKKNASIIQKRDEAPRLVAFINGGRPTDASDRR</sequence>